<comment type="caution">
    <text evidence="1">The sequence shown here is derived from an EMBL/GenBank/DDBJ whole genome shotgun (WGS) entry which is preliminary data.</text>
</comment>
<protein>
    <submittedName>
        <fullName evidence="1">Uncharacterized protein</fullName>
    </submittedName>
</protein>
<proteinExistence type="predicted"/>
<name>A0ACC1B5W8_9ROSI</name>
<reference evidence="2" key="1">
    <citation type="journal article" date="2023" name="G3 (Bethesda)">
        <title>Genome assembly and association tests identify interacting loci associated with vigor, precocity, and sex in interspecific pistachio rootstocks.</title>
        <authorList>
            <person name="Palmer W."/>
            <person name="Jacygrad E."/>
            <person name="Sagayaradj S."/>
            <person name="Cavanaugh K."/>
            <person name="Han R."/>
            <person name="Bertier L."/>
            <person name="Beede B."/>
            <person name="Kafkas S."/>
            <person name="Golino D."/>
            <person name="Preece J."/>
            <person name="Michelmore R."/>
        </authorList>
    </citation>
    <scope>NUCLEOTIDE SEQUENCE [LARGE SCALE GENOMIC DNA]</scope>
</reference>
<gene>
    <name evidence="1" type="ORF">Patl1_15024</name>
</gene>
<keyword evidence="2" id="KW-1185">Reference proteome</keyword>
<dbReference type="Proteomes" id="UP001164250">
    <property type="component" value="Chromosome 6"/>
</dbReference>
<evidence type="ECO:0000313" key="1">
    <source>
        <dbReference type="EMBL" id="KAJ0094333.1"/>
    </source>
</evidence>
<dbReference type="EMBL" id="CM047902">
    <property type="protein sequence ID" value="KAJ0094333.1"/>
    <property type="molecule type" value="Genomic_DNA"/>
</dbReference>
<evidence type="ECO:0000313" key="2">
    <source>
        <dbReference type="Proteomes" id="UP001164250"/>
    </source>
</evidence>
<sequence>MAFFRFLVHTCTLSFLIISTILVMQLALVNVAGSFSMQIQGSMTAGKSPLVILLLPTWPFGHTTVLAAFLPPTYRAAHNPVFPPSLRRCSIAMQKRSSQLPLVQKKLIR</sequence>
<organism evidence="1 2">
    <name type="scientific">Pistacia atlantica</name>
    <dbReference type="NCBI Taxonomy" id="434234"/>
    <lineage>
        <taxon>Eukaryota</taxon>
        <taxon>Viridiplantae</taxon>
        <taxon>Streptophyta</taxon>
        <taxon>Embryophyta</taxon>
        <taxon>Tracheophyta</taxon>
        <taxon>Spermatophyta</taxon>
        <taxon>Magnoliopsida</taxon>
        <taxon>eudicotyledons</taxon>
        <taxon>Gunneridae</taxon>
        <taxon>Pentapetalae</taxon>
        <taxon>rosids</taxon>
        <taxon>malvids</taxon>
        <taxon>Sapindales</taxon>
        <taxon>Anacardiaceae</taxon>
        <taxon>Pistacia</taxon>
    </lineage>
</organism>
<accession>A0ACC1B5W8</accession>